<accession>A0ABR9RLZ9</accession>
<dbReference type="Pfam" id="PF13396">
    <property type="entry name" value="PLDc_N"/>
    <property type="match status" value="1"/>
</dbReference>
<dbReference type="Proteomes" id="UP000758652">
    <property type="component" value="Unassembled WGS sequence"/>
</dbReference>
<reference evidence="8 9" key="1">
    <citation type="submission" date="2020-10" db="EMBL/GenBank/DDBJ databases">
        <title>ChiBAC.</title>
        <authorList>
            <person name="Zenner C."/>
            <person name="Hitch T.C.A."/>
            <person name="Clavel T."/>
        </authorList>
    </citation>
    <scope>NUCLEOTIDE SEQUENCE [LARGE SCALE GENOMIC DNA]</scope>
    <source>
        <strain evidence="8 9">DSM 108991</strain>
    </source>
</reference>
<feature type="transmembrane region" description="Helical" evidence="6">
    <location>
        <begin position="6"/>
        <end position="25"/>
    </location>
</feature>
<proteinExistence type="predicted"/>
<evidence type="ECO:0000256" key="2">
    <source>
        <dbReference type="ARBA" id="ARBA00022475"/>
    </source>
</evidence>
<evidence type="ECO:0000256" key="1">
    <source>
        <dbReference type="ARBA" id="ARBA00004651"/>
    </source>
</evidence>
<gene>
    <name evidence="8" type="ORF">INF30_12215</name>
</gene>
<dbReference type="EMBL" id="JADCKL010000012">
    <property type="protein sequence ID" value="MBE5064019.1"/>
    <property type="molecule type" value="Genomic_DNA"/>
</dbReference>
<evidence type="ECO:0000259" key="7">
    <source>
        <dbReference type="Pfam" id="PF13396"/>
    </source>
</evidence>
<protein>
    <submittedName>
        <fullName evidence="8">PLDc N-terminal domain-containing protein</fullName>
    </submittedName>
</protein>
<dbReference type="InterPro" id="IPR027379">
    <property type="entry name" value="CLS_N"/>
</dbReference>
<evidence type="ECO:0000313" key="8">
    <source>
        <dbReference type="EMBL" id="MBE5064019.1"/>
    </source>
</evidence>
<dbReference type="RefSeq" id="WP_226395423.1">
    <property type="nucleotide sequence ID" value="NZ_JADCKL010000012.1"/>
</dbReference>
<feature type="transmembrane region" description="Helical" evidence="6">
    <location>
        <begin position="37"/>
        <end position="60"/>
    </location>
</feature>
<keyword evidence="4 6" id="KW-1133">Transmembrane helix</keyword>
<evidence type="ECO:0000313" key="9">
    <source>
        <dbReference type="Proteomes" id="UP000758652"/>
    </source>
</evidence>
<evidence type="ECO:0000256" key="6">
    <source>
        <dbReference type="SAM" id="Phobius"/>
    </source>
</evidence>
<keyword evidence="2" id="KW-1003">Cell membrane</keyword>
<keyword evidence="9" id="KW-1185">Reference proteome</keyword>
<comment type="caution">
    <text evidence="8">The sequence shown here is derived from an EMBL/GenBank/DDBJ whole genome shotgun (WGS) entry which is preliminary data.</text>
</comment>
<sequence length="64" mass="7584">MENLNYIWLFVPVIVINLILVIVSLRDLFKNRRVRYGSIVIWILIILFIQIIGPILYLTIGRDD</sequence>
<evidence type="ECO:0000256" key="5">
    <source>
        <dbReference type="ARBA" id="ARBA00023136"/>
    </source>
</evidence>
<keyword evidence="5 6" id="KW-0472">Membrane</keyword>
<evidence type="ECO:0000256" key="4">
    <source>
        <dbReference type="ARBA" id="ARBA00022989"/>
    </source>
</evidence>
<keyword evidence="3 6" id="KW-0812">Transmembrane</keyword>
<feature type="domain" description="Cardiolipin synthase N-terminal" evidence="7">
    <location>
        <begin position="19"/>
        <end position="62"/>
    </location>
</feature>
<organism evidence="8 9">
    <name type="scientific">Claveliimonas monacensis</name>
    <dbReference type="NCBI Taxonomy" id="2779351"/>
    <lineage>
        <taxon>Bacteria</taxon>
        <taxon>Bacillati</taxon>
        <taxon>Bacillota</taxon>
        <taxon>Clostridia</taxon>
        <taxon>Lachnospirales</taxon>
        <taxon>Lachnospiraceae</taxon>
        <taxon>Claveliimonas</taxon>
    </lineage>
</organism>
<evidence type="ECO:0000256" key="3">
    <source>
        <dbReference type="ARBA" id="ARBA00022692"/>
    </source>
</evidence>
<name>A0ABR9RLZ9_9FIRM</name>
<comment type="subcellular location">
    <subcellularLocation>
        <location evidence="1">Cell membrane</location>
        <topology evidence="1">Multi-pass membrane protein</topology>
    </subcellularLocation>
</comment>